<reference evidence="2 3" key="1">
    <citation type="submission" date="2024-03" db="EMBL/GenBank/DDBJ databases">
        <title>High-quality draft genome sequence of Oceanobacter sp. wDCs-4.</title>
        <authorList>
            <person name="Dong C."/>
        </authorList>
    </citation>
    <scope>NUCLEOTIDE SEQUENCE [LARGE SCALE GENOMIC DNA]</scope>
    <source>
        <strain evidence="3">wDCs-4</strain>
    </source>
</reference>
<comment type="caution">
    <text evidence="2">The sequence shown here is derived from an EMBL/GenBank/DDBJ whole genome shotgun (WGS) entry which is preliminary data.</text>
</comment>
<evidence type="ECO:0000313" key="3">
    <source>
        <dbReference type="Proteomes" id="UP001620597"/>
    </source>
</evidence>
<proteinExistence type="predicted"/>
<protein>
    <recommendedName>
        <fullName evidence="4">Mu-like prophage FluMu protein gp28</fullName>
    </recommendedName>
</protein>
<dbReference type="Gene3D" id="3.40.50.300">
    <property type="entry name" value="P-loop containing nucleotide triphosphate hydrolases"/>
    <property type="match status" value="1"/>
</dbReference>
<feature type="region of interest" description="Disordered" evidence="1">
    <location>
        <begin position="513"/>
        <end position="539"/>
    </location>
</feature>
<gene>
    <name evidence="2" type="ORF">WG929_03445</name>
</gene>
<dbReference type="InterPro" id="IPR012036">
    <property type="entry name" value="Phage_Mu_Gp28"/>
</dbReference>
<evidence type="ECO:0000313" key="2">
    <source>
        <dbReference type="EMBL" id="MFK4751458.1"/>
    </source>
</evidence>
<accession>A0ABW8NEU5</accession>
<dbReference type="RefSeq" id="WP_416204915.1">
    <property type="nucleotide sequence ID" value="NZ_JBBKTX010000003.1"/>
</dbReference>
<evidence type="ECO:0008006" key="4">
    <source>
        <dbReference type="Google" id="ProtNLM"/>
    </source>
</evidence>
<dbReference type="Proteomes" id="UP001620597">
    <property type="component" value="Unassembled WGS sequence"/>
</dbReference>
<keyword evidence="3" id="KW-1185">Reference proteome</keyword>
<sequence length="539" mass="60098">MAAAVDRSLGKAPANPLPNKLAAAIVGAVPDFIPYCANDVLLGYQKRWIADDSPLKIAEKSRRTGITWAEAADACLTASAAKSAGGTNHFYVGSNKEMAREFIDAVAMWAKAFNKAAGDIQEELFIEDGKDGKEILTFVVYFASGFKVQALSSNPSNLRGMQGNVTIDEAAFHDRLAEVLKAALALTMWGAKVRLISTHNGVENLFNELINDSRAGKKRYSVHRITLDDACHEGLYQRICQRLGKPWSQAEEDQWKSDLLTDTASEDDALEEYYCVPKAGGGAYISRALIEACMHEAPVIRFEGSAEFNGWPEHLREAEIRDWCEEHLLPLLQALNPKSQYALGEDFARTGDLSVFAPIELTQELIRQVPFMVELKNVPFKQQEQILFYICDRFARFMAGALDARGNGQYLSEQAQYRYGSGRIEAVMLSQSWYLNNMPRFKAAFEDQTIRIPRDADVLSDMRAIQVIEGIPKIPDGKTDAKKERHGDSAIALCLAYYATTMEVEDFGYHAIPKPTRNDHSDTQQRQIRTTGGFRRGCL</sequence>
<dbReference type="Gene3D" id="3.30.420.240">
    <property type="match status" value="1"/>
</dbReference>
<dbReference type="EMBL" id="JBBKTX010000003">
    <property type="protein sequence ID" value="MFK4751458.1"/>
    <property type="molecule type" value="Genomic_DNA"/>
</dbReference>
<organism evidence="2 3">
    <name type="scientific">Oceanobacter antarcticus</name>
    <dbReference type="NCBI Taxonomy" id="3133425"/>
    <lineage>
        <taxon>Bacteria</taxon>
        <taxon>Pseudomonadati</taxon>
        <taxon>Pseudomonadota</taxon>
        <taxon>Gammaproteobacteria</taxon>
        <taxon>Oceanospirillales</taxon>
        <taxon>Oceanospirillaceae</taxon>
        <taxon>Oceanobacter</taxon>
    </lineage>
</organism>
<dbReference type="PIRSF" id="PIRSF007056">
    <property type="entry name" value="UCP007056"/>
    <property type="match status" value="1"/>
</dbReference>
<name>A0ABW8NEU5_9GAMM</name>
<evidence type="ECO:0000256" key="1">
    <source>
        <dbReference type="SAM" id="MobiDB-lite"/>
    </source>
</evidence>
<dbReference type="InterPro" id="IPR027417">
    <property type="entry name" value="P-loop_NTPase"/>
</dbReference>